<dbReference type="PROSITE" id="PS51257">
    <property type="entry name" value="PROKAR_LIPOPROTEIN"/>
    <property type="match status" value="1"/>
</dbReference>
<sequence length="198" mass="22688">MVFNQLKYFILLFGFVVWLMGCSSQNADTKQLDDMVRMQEIKPYLEQWDNSKDKINRLSDIEEDLLMLIQALSLQSDLKALPESMRTEAIIVEHGSIDEPNKSSHQESVMQVPIYAVQLGSFLKKELATVASQNLKINDPLIFNSFLYKVNTLKKPNIVLYQLIAGPFKTPQHTQVFCQILSQIDFPCKPTLFEGEDV</sequence>
<accession>A0A0F9H8A4</accession>
<organism evidence="1">
    <name type="scientific">marine sediment metagenome</name>
    <dbReference type="NCBI Taxonomy" id="412755"/>
    <lineage>
        <taxon>unclassified sequences</taxon>
        <taxon>metagenomes</taxon>
        <taxon>ecological metagenomes</taxon>
    </lineage>
</organism>
<proteinExistence type="predicted"/>
<protein>
    <recommendedName>
        <fullName evidence="2">SPOR domain-containing protein</fullName>
    </recommendedName>
</protein>
<dbReference type="AlphaFoldDB" id="A0A0F9H8A4"/>
<evidence type="ECO:0008006" key="2">
    <source>
        <dbReference type="Google" id="ProtNLM"/>
    </source>
</evidence>
<reference evidence="1" key="1">
    <citation type="journal article" date="2015" name="Nature">
        <title>Complex archaea that bridge the gap between prokaryotes and eukaryotes.</title>
        <authorList>
            <person name="Spang A."/>
            <person name="Saw J.H."/>
            <person name="Jorgensen S.L."/>
            <person name="Zaremba-Niedzwiedzka K."/>
            <person name="Martijn J."/>
            <person name="Lind A.E."/>
            <person name="van Eijk R."/>
            <person name="Schleper C."/>
            <person name="Guy L."/>
            <person name="Ettema T.J."/>
        </authorList>
    </citation>
    <scope>NUCLEOTIDE SEQUENCE</scope>
</reference>
<comment type="caution">
    <text evidence="1">The sequence shown here is derived from an EMBL/GenBank/DDBJ whole genome shotgun (WGS) entry which is preliminary data.</text>
</comment>
<dbReference type="EMBL" id="LAZR01023616">
    <property type="protein sequence ID" value="KKL77905.1"/>
    <property type="molecule type" value="Genomic_DNA"/>
</dbReference>
<gene>
    <name evidence="1" type="ORF">LCGC14_2030230</name>
</gene>
<evidence type="ECO:0000313" key="1">
    <source>
        <dbReference type="EMBL" id="KKL77905.1"/>
    </source>
</evidence>
<name>A0A0F9H8A4_9ZZZZ</name>